<dbReference type="InterPro" id="IPR018376">
    <property type="entry name" value="Enoyl-CoA_hyd/isom_CS"/>
</dbReference>
<dbReference type="InterPro" id="IPR011034">
    <property type="entry name" value="Formyl_transferase-like_C_sf"/>
</dbReference>
<dbReference type="CDD" id="cd06558">
    <property type="entry name" value="crotonase-like"/>
    <property type="match status" value="1"/>
</dbReference>
<sequence length="572" mass="63610">MKFAIPKPGVLPVKINENLRVLSLNQTVNSLSRRIEDALRQRKTSDGDEMVSEVQRLQPDIIVCPFMKTRIPKVLYANRSRPCLVVHPGIAADRGACSIDWTILQERPYWGVTVLEANDEIDGGAIWSCDSFQVPSGSTKSSLYNGAVADAAVRCTLDAVSRFSQNVDPLDKAAYPELLGLCTETRNMKHSDRRVDWNTPAEDVVRRVRMSDTSPGAIGLLELLGDTQEWRLFDAHVETGRRSKILGHALSSSCPGTPVATKHGAVLISAAGRSGVWIGQMKGFTNDPCIKLPSSYILPVKLPAHREPCDFEEIKVVQEGDVCSVYFDFYNGAMDTPQAVRLQRTLLDVAALPHIKVVALMGGERFFSTGIHLCVIQNSGDKQRTASANINAINDVIKTVFTMKDKKTVAVLRGNAGAGGAMLATACDFIVAHPGVCVTPTYKSMSLHGSEYWTYFLPEKVGLETARRLVESNDTLTAREAHEIGLFDHVINVDKIGFLDEVKSLLQHIAHNTAHQVIQYKLQTRTDDWRRRLSSHREYELSHMKMNFRSSNFLDAMHDFCLVYESDQRLEL</sequence>
<name>A0ABY7EU78_MYAAR</name>
<dbReference type="Proteomes" id="UP001164746">
    <property type="component" value="Chromosome 8"/>
</dbReference>
<feature type="domain" description="Formyl transferase C-terminal" evidence="3">
    <location>
        <begin position="188"/>
        <end position="281"/>
    </location>
</feature>
<dbReference type="InterPro" id="IPR029045">
    <property type="entry name" value="ClpP/crotonase-like_dom_sf"/>
</dbReference>
<dbReference type="InterPro" id="IPR002376">
    <property type="entry name" value="Formyl_transf_N"/>
</dbReference>
<dbReference type="InterPro" id="IPR036477">
    <property type="entry name" value="Formyl_transf_N_sf"/>
</dbReference>
<evidence type="ECO:0000259" key="3">
    <source>
        <dbReference type="Pfam" id="PF02911"/>
    </source>
</evidence>
<evidence type="ECO:0000256" key="1">
    <source>
        <dbReference type="RuleBase" id="RU003707"/>
    </source>
</evidence>
<dbReference type="SUPFAM" id="SSF52096">
    <property type="entry name" value="ClpP/crotonase"/>
    <property type="match status" value="1"/>
</dbReference>
<dbReference type="EMBL" id="CP111019">
    <property type="protein sequence ID" value="WAR13410.1"/>
    <property type="molecule type" value="Genomic_DNA"/>
</dbReference>
<comment type="similarity">
    <text evidence="1">Belongs to the enoyl-CoA hydratase/isomerase family.</text>
</comment>
<dbReference type="Pfam" id="PF02911">
    <property type="entry name" value="Formyl_trans_C"/>
    <property type="match status" value="1"/>
</dbReference>
<gene>
    <name evidence="4" type="ORF">MAR_027590</name>
</gene>
<dbReference type="SUPFAM" id="SSF50486">
    <property type="entry name" value="FMT C-terminal domain-like"/>
    <property type="match status" value="1"/>
</dbReference>
<dbReference type="InterPro" id="IPR001753">
    <property type="entry name" value="Enoyl-CoA_hydra/iso"/>
</dbReference>
<dbReference type="PANTHER" id="PTHR43388">
    <property type="entry name" value="HYDROGENASE MATURATION FACTOR HOXX"/>
    <property type="match status" value="1"/>
</dbReference>
<dbReference type="SUPFAM" id="SSF53328">
    <property type="entry name" value="Formyltransferase"/>
    <property type="match status" value="1"/>
</dbReference>
<dbReference type="Pfam" id="PF00378">
    <property type="entry name" value="ECH_1"/>
    <property type="match status" value="1"/>
</dbReference>
<evidence type="ECO:0000313" key="4">
    <source>
        <dbReference type="EMBL" id="WAR13410.1"/>
    </source>
</evidence>
<dbReference type="PANTHER" id="PTHR43388:SF1">
    <property type="entry name" value="HYDROGENASE MATURATION FACTOR HOXX"/>
    <property type="match status" value="1"/>
</dbReference>
<dbReference type="PROSITE" id="PS00166">
    <property type="entry name" value="ENOYL_COA_HYDRATASE"/>
    <property type="match status" value="1"/>
</dbReference>
<dbReference type="InterPro" id="IPR047180">
    <property type="entry name" value="HoxX-like"/>
</dbReference>
<accession>A0ABY7EU78</accession>
<dbReference type="Gene3D" id="3.90.226.10">
    <property type="entry name" value="2-enoyl-CoA Hydratase, Chain A, domain 1"/>
    <property type="match status" value="1"/>
</dbReference>
<evidence type="ECO:0000259" key="2">
    <source>
        <dbReference type="Pfam" id="PF00551"/>
    </source>
</evidence>
<evidence type="ECO:0000313" key="5">
    <source>
        <dbReference type="Proteomes" id="UP001164746"/>
    </source>
</evidence>
<dbReference type="Gene3D" id="3.40.50.12230">
    <property type="match status" value="1"/>
</dbReference>
<reference evidence="4" key="1">
    <citation type="submission" date="2022-11" db="EMBL/GenBank/DDBJ databases">
        <title>Centuries of genome instability and evolution in soft-shell clam transmissible cancer (bioRxiv).</title>
        <authorList>
            <person name="Hart S.F.M."/>
            <person name="Yonemitsu M.A."/>
            <person name="Giersch R.M."/>
            <person name="Beal B.F."/>
            <person name="Arriagada G."/>
            <person name="Davis B.W."/>
            <person name="Ostrander E.A."/>
            <person name="Goff S.P."/>
            <person name="Metzger M.J."/>
        </authorList>
    </citation>
    <scope>NUCLEOTIDE SEQUENCE</scope>
    <source>
        <strain evidence="4">MELC-2E11</strain>
        <tissue evidence="4">Siphon/mantle</tissue>
    </source>
</reference>
<feature type="domain" description="Formyl transferase N-terminal" evidence="2">
    <location>
        <begin position="33"/>
        <end position="145"/>
    </location>
</feature>
<proteinExistence type="inferred from homology"/>
<keyword evidence="5" id="KW-1185">Reference proteome</keyword>
<dbReference type="Pfam" id="PF00551">
    <property type="entry name" value="Formyl_trans_N"/>
    <property type="match status" value="1"/>
</dbReference>
<dbReference type="InterPro" id="IPR005793">
    <property type="entry name" value="Formyl_trans_C"/>
</dbReference>
<organism evidence="4 5">
    <name type="scientific">Mya arenaria</name>
    <name type="common">Soft-shell clam</name>
    <dbReference type="NCBI Taxonomy" id="6604"/>
    <lineage>
        <taxon>Eukaryota</taxon>
        <taxon>Metazoa</taxon>
        <taxon>Spiralia</taxon>
        <taxon>Lophotrochozoa</taxon>
        <taxon>Mollusca</taxon>
        <taxon>Bivalvia</taxon>
        <taxon>Autobranchia</taxon>
        <taxon>Heteroconchia</taxon>
        <taxon>Euheterodonta</taxon>
        <taxon>Imparidentia</taxon>
        <taxon>Neoheterodontei</taxon>
        <taxon>Myida</taxon>
        <taxon>Myoidea</taxon>
        <taxon>Myidae</taxon>
        <taxon>Mya</taxon>
    </lineage>
</organism>
<protein>
    <submittedName>
        <fullName evidence="4">HOXX-like protein</fullName>
    </submittedName>
</protein>